<evidence type="ECO:0000313" key="2">
    <source>
        <dbReference type="EMBL" id="CAL8085346.1"/>
    </source>
</evidence>
<comment type="caution">
    <text evidence="2">The sequence shown here is derived from an EMBL/GenBank/DDBJ whole genome shotgun (WGS) entry which is preliminary data.</text>
</comment>
<dbReference type="Proteomes" id="UP001642540">
    <property type="component" value="Unassembled WGS sequence"/>
</dbReference>
<sequence length="108" mass="12026">MDDLSRRNCLSIDQQFSLTMDWCSTFQTCLKCLAADCIWQDAKCVSMPNIGKSFLRPGPDVVLCPEEPCECDWEYGWIAGAICSGVAGGILAVAIVGLIWWQRKKLSF</sequence>
<feature type="transmembrane region" description="Helical" evidence="1">
    <location>
        <begin position="75"/>
        <end position="101"/>
    </location>
</feature>
<evidence type="ECO:0000313" key="3">
    <source>
        <dbReference type="Proteomes" id="UP001642540"/>
    </source>
</evidence>
<organism evidence="2 3">
    <name type="scientific">Orchesella dallaii</name>
    <dbReference type="NCBI Taxonomy" id="48710"/>
    <lineage>
        <taxon>Eukaryota</taxon>
        <taxon>Metazoa</taxon>
        <taxon>Ecdysozoa</taxon>
        <taxon>Arthropoda</taxon>
        <taxon>Hexapoda</taxon>
        <taxon>Collembola</taxon>
        <taxon>Entomobryomorpha</taxon>
        <taxon>Entomobryoidea</taxon>
        <taxon>Orchesellidae</taxon>
        <taxon>Orchesellinae</taxon>
        <taxon>Orchesella</taxon>
    </lineage>
</organism>
<accession>A0ABP1Q4M0</accession>
<protein>
    <submittedName>
        <fullName evidence="2">Uncharacterized protein</fullName>
    </submittedName>
</protein>
<keyword evidence="1" id="KW-1133">Transmembrane helix</keyword>
<reference evidence="2 3" key="1">
    <citation type="submission" date="2024-08" db="EMBL/GenBank/DDBJ databases">
        <authorList>
            <person name="Cucini C."/>
            <person name="Frati F."/>
        </authorList>
    </citation>
    <scope>NUCLEOTIDE SEQUENCE [LARGE SCALE GENOMIC DNA]</scope>
</reference>
<evidence type="ECO:0000256" key="1">
    <source>
        <dbReference type="SAM" id="Phobius"/>
    </source>
</evidence>
<keyword evidence="1" id="KW-0812">Transmembrane</keyword>
<dbReference type="EMBL" id="CAXLJM020000019">
    <property type="protein sequence ID" value="CAL8085346.1"/>
    <property type="molecule type" value="Genomic_DNA"/>
</dbReference>
<name>A0ABP1Q4M0_9HEXA</name>
<proteinExistence type="predicted"/>
<keyword evidence="3" id="KW-1185">Reference proteome</keyword>
<gene>
    <name evidence="2" type="ORF">ODALV1_LOCUS6083</name>
</gene>
<keyword evidence="1" id="KW-0472">Membrane</keyword>